<name>A0A3A1R3T2_9BACI</name>
<feature type="transmembrane region" description="Helical" evidence="1">
    <location>
        <begin position="182"/>
        <end position="207"/>
    </location>
</feature>
<keyword evidence="1" id="KW-0472">Membrane</keyword>
<feature type="transmembrane region" description="Helical" evidence="1">
    <location>
        <begin position="219"/>
        <end position="240"/>
    </location>
</feature>
<dbReference type="InterPro" id="IPR014194">
    <property type="entry name" value="Spore_III_AE"/>
</dbReference>
<reference evidence="2 3" key="1">
    <citation type="submission" date="2018-09" db="EMBL/GenBank/DDBJ databases">
        <title>Bacillus saliacetes sp. nov., isolated from Thai shrimp paste (Ka-pi).</title>
        <authorList>
            <person name="Daroonpunt R."/>
            <person name="Tanasupawat S."/>
            <person name="Yiamsombut S."/>
        </authorList>
    </citation>
    <scope>NUCLEOTIDE SEQUENCE [LARGE SCALE GENOMIC DNA]</scope>
    <source>
        <strain evidence="2 3">SKP7-4</strain>
    </source>
</reference>
<dbReference type="NCBIfam" id="TIGR02829">
    <property type="entry name" value="spore_III_AE"/>
    <property type="match status" value="1"/>
</dbReference>
<dbReference type="OrthoDB" id="2373222at2"/>
<dbReference type="Pfam" id="PF09546">
    <property type="entry name" value="Spore_III_AE"/>
    <property type="match status" value="1"/>
</dbReference>
<feature type="transmembrane region" description="Helical" evidence="1">
    <location>
        <begin position="378"/>
        <end position="401"/>
    </location>
</feature>
<feature type="transmembrane region" description="Helical" evidence="1">
    <location>
        <begin position="120"/>
        <end position="137"/>
    </location>
</feature>
<feature type="transmembrane region" description="Helical" evidence="1">
    <location>
        <begin position="260"/>
        <end position="283"/>
    </location>
</feature>
<dbReference type="AlphaFoldDB" id="A0A3A1R3T2"/>
<organism evidence="2 3">
    <name type="scientific">Bacillus salacetis</name>
    <dbReference type="NCBI Taxonomy" id="2315464"/>
    <lineage>
        <taxon>Bacteria</taxon>
        <taxon>Bacillati</taxon>
        <taxon>Bacillota</taxon>
        <taxon>Bacilli</taxon>
        <taxon>Bacillales</taxon>
        <taxon>Bacillaceae</taxon>
        <taxon>Bacillus</taxon>
    </lineage>
</organism>
<feature type="transmembrane region" description="Helical" evidence="1">
    <location>
        <begin position="325"/>
        <end position="351"/>
    </location>
</feature>
<keyword evidence="3" id="KW-1185">Reference proteome</keyword>
<accession>A0A3A1R3T2</accession>
<comment type="caution">
    <text evidence="2">The sequence shown here is derived from an EMBL/GenBank/DDBJ whole genome shotgun (WGS) entry which is preliminary data.</text>
</comment>
<keyword evidence="1" id="KW-0812">Transmembrane</keyword>
<evidence type="ECO:0000256" key="1">
    <source>
        <dbReference type="SAM" id="Phobius"/>
    </source>
</evidence>
<evidence type="ECO:0000313" key="2">
    <source>
        <dbReference type="EMBL" id="RIW33645.1"/>
    </source>
</evidence>
<feature type="transmembrane region" description="Helical" evidence="1">
    <location>
        <begin position="149"/>
        <end position="170"/>
    </location>
</feature>
<dbReference type="Proteomes" id="UP000265801">
    <property type="component" value="Unassembled WGS sequence"/>
</dbReference>
<dbReference type="EMBL" id="QXIR01000013">
    <property type="protein sequence ID" value="RIW33645.1"/>
    <property type="molecule type" value="Genomic_DNA"/>
</dbReference>
<protein>
    <submittedName>
        <fullName evidence="2">Stage III sporulation protein AE</fullName>
    </submittedName>
</protein>
<evidence type="ECO:0000313" key="3">
    <source>
        <dbReference type="Proteomes" id="UP000265801"/>
    </source>
</evidence>
<keyword evidence="1" id="KW-1133">Transmembrane helix</keyword>
<proteinExistence type="predicted"/>
<sequence length="409" mass="44372">MDRDSAADRGEKMRRLFLIICCTLFYLILGTAAVQAEGEDAEQDTPVGEKLLEDQLERLEIDELKIYWEDVLTQYGGFLPESQKGSLVDFIKGDKQFSFKAWFSGIFHFAFQELITNGKLLGTLILLTIFSMFLQSLQNSFEGGNVSKVAYAIVFMVLIIIALNSFHVAIEYTKEAIGTMINFILALIPLLLALIASSGGMVSAAFFHPVIIFLMNTSGLLIQNIVLPLLFLSALLSIVSAMSPQYKVTQLANLLRNWSIGLLGIFMTVFLGVISVQGATAAVTDGITVRTAKFVTGNFVPVIGRMFTDAADTVISASVLLKNTVGIAGVAILLMIAAFPAMKILMIALIYKLAAALLQPLGGGPVITCLDTISKSVIYVFAALAIVSFMFFLSITIMIAAGNITLMVR</sequence>
<gene>
    <name evidence="2" type="primary">spoIIIAE</name>
    <name evidence="2" type="ORF">D3H55_11245</name>
</gene>